<reference evidence="3" key="2">
    <citation type="submission" date="2020-05" db="UniProtKB">
        <authorList>
            <consortium name="EnsemblMetazoa"/>
        </authorList>
    </citation>
    <scope>IDENTIFICATION</scope>
    <source>
        <strain evidence="3">FAR1</strain>
    </source>
</reference>
<dbReference type="SUPFAM" id="SSF51735">
    <property type="entry name" value="NAD(P)-binding Rossmann-fold domains"/>
    <property type="match status" value="1"/>
</dbReference>
<evidence type="ECO:0000313" key="4">
    <source>
        <dbReference type="Proteomes" id="UP000075886"/>
    </source>
</evidence>
<name>A0A182QL92_9DIPT</name>
<feature type="domain" description="3-beta hydroxysteroid dehydrogenase/isomerase" evidence="2">
    <location>
        <begin position="35"/>
        <end position="311"/>
    </location>
</feature>
<dbReference type="STRING" id="69004.A0A182QL92"/>
<evidence type="ECO:0000256" key="1">
    <source>
        <dbReference type="ARBA" id="ARBA00023002"/>
    </source>
</evidence>
<organism evidence="3 4">
    <name type="scientific">Anopheles farauti</name>
    <dbReference type="NCBI Taxonomy" id="69004"/>
    <lineage>
        <taxon>Eukaryota</taxon>
        <taxon>Metazoa</taxon>
        <taxon>Ecdysozoa</taxon>
        <taxon>Arthropoda</taxon>
        <taxon>Hexapoda</taxon>
        <taxon>Insecta</taxon>
        <taxon>Pterygota</taxon>
        <taxon>Neoptera</taxon>
        <taxon>Endopterygota</taxon>
        <taxon>Diptera</taxon>
        <taxon>Nematocera</taxon>
        <taxon>Culicoidea</taxon>
        <taxon>Culicidae</taxon>
        <taxon>Anophelinae</taxon>
        <taxon>Anopheles</taxon>
    </lineage>
</organism>
<proteinExistence type="predicted"/>
<protein>
    <recommendedName>
        <fullName evidence="2">3-beta hydroxysteroid dehydrogenase/isomerase domain-containing protein</fullName>
    </recommendedName>
</protein>
<evidence type="ECO:0000313" key="3">
    <source>
        <dbReference type="EnsemblMetazoa" id="AFAF012472-PA"/>
    </source>
</evidence>
<dbReference type="VEuPathDB" id="VectorBase:AFAF012472"/>
<dbReference type="InterPro" id="IPR036291">
    <property type="entry name" value="NAD(P)-bd_dom_sf"/>
</dbReference>
<reference evidence="4" key="1">
    <citation type="submission" date="2014-01" db="EMBL/GenBank/DDBJ databases">
        <title>The Genome Sequence of Anopheles farauti FAR1 (V2).</title>
        <authorList>
            <consortium name="The Broad Institute Genomics Platform"/>
            <person name="Neafsey D.E."/>
            <person name="Besansky N."/>
            <person name="Howell P."/>
            <person name="Walton C."/>
            <person name="Young S.K."/>
            <person name="Zeng Q."/>
            <person name="Gargeya S."/>
            <person name="Fitzgerald M."/>
            <person name="Haas B."/>
            <person name="Abouelleil A."/>
            <person name="Allen A.W."/>
            <person name="Alvarado L."/>
            <person name="Arachchi H.M."/>
            <person name="Berlin A.M."/>
            <person name="Chapman S.B."/>
            <person name="Gainer-Dewar J."/>
            <person name="Goldberg J."/>
            <person name="Griggs A."/>
            <person name="Gujja S."/>
            <person name="Hansen M."/>
            <person name="Howarth C."/>
            <person name="Imamovic A."/>
            <person name="Ireland A."/>
            <person name="Larimer J."/>
            <person name="McCowan C."/>
            <person name="Murphy C."/>
            <person name="Pearson M."/>
            <person name="Poon T.W."/>
            <person name="Priest M."/>
            <person name="Roberts A."/>
            <person name="Saif S."/>
            <person name="Shea T."/>
            <person name="Sisk P."/>
            <person name="Sykes S."/>
            <person name="Wortman J."/>
            <person name="Nusbaum C."/>
            <person name="Birren B."/>
        </authorList>
    </citation>
    <scope>NUCLEOTIDE SEQUENCE [LARGE SCALE GENOMIC DNA]</scope>
    <source>
        <strain evidence="4">FAR1</strain>
    </source>
</reference>
<accession>A0A182QL92</accession>
<dbReference type="AlphaFoldDB" id="A0A182QL92"/>
<dbReference type="InterPro" id="IPR050425">
    <property type="entry name" value="NAD(P)_dehydrat-like"/>
</dbReference>
<keyword evidence="1" id="KW-0560">Oxidoreductase</keyword>
<dbReference type="Pfam" id="PF01073">
    <property type="entry name" value="3Beta_HSD"/>
    <property type="match status" value="1"/>
</dbReference>
<dbReference type="EMBL" id="AXCN02000396">
    <property type="status" value="NOT_ANNOTATED_CDS"/>
    <property type="molecule type" value="Genomic_DNA"/>
</dbReference>
<dbReference type="InterPro" id="IPR002225">
    <property type="entry name" value="3Beta_OHSteriod_DH/Estase"/>
</dbReference>
<dbReference type="Gene3D" id="3.40.50.720">
    <property type="entry name" value="NAD(P)-binding Rossmann-like Domain"/>
    <property type="match status" value="1"/>
</dbReference>
<dbReference type="EnsemblMetazoa" id="AFAF012472-RA">
    <property type="protein sequence ID" value="AFAF012472-PA"/>
    <property type="gene ID" value="AFAF012472"/>
</dbReference>
<dbReference type="PANTHER" id="PTHR10366:SF853">
    <property type="entry name" value="GH25466P"/>
    <property type="match status" value="1"/>
</dbReference>
<dbReference type="PANTHER" id="PTHR10366">
    <property type="entry name" value="NAD DEPENDENT EPIMERASE/DEHYDRATASE"/>
    <property type="match status" value="1"/>
</dbReference>
<sequence length="413" mass="46667">MSACVCVCVCVKRENWYPSKQAKSQQTMDKKEVVLVTGGSGFYGQHLIRVLQERDNKVGEIRVVDLIPYENRLGHTESKKVVSYVGDLCDAKAIERAFEGVDCVFHLAAFMNFDFPPNYGELQRVNVDGTARVIELCRRYSVPRLVFTSDCLIHMTPYLGKANFTIICNQTEPKTKVPTKESDFQIPGYAASKWRAECLVIEANDTDLANGEKLKTIAIRPPVMFGECDERFVPSITKVALKFNGSIPKLAGPGGKQQIVYAGNAAWCLVRAKDALVENAKNIAGYPVFVTDESGIEDTTRFCQRLSRANDTLKLRPSSYQIPLFLTYFLAFLLELLVKALHPFTKMKLAFPPCGLLSYMSSIMLFNRIRASIYLDYEPIYSEEKAITNSALWYESWYHDYCQAQGLRKLKVK</sequence>
<dbReference type="GO" id="GO:0016616">
    <property type="term" value="F:oxidoreductase activity, acting on the CH-OH group of donors, NAD or NADP as acceptor"/>
    <property type="evidence" value="ECO:0007669"/>
    <property type="project" value="InterPro"/>
</dbReference>
<dbReference type="Proteomes" id="UP000075886">
    <property type="component" value="Unassembled WGS sequence"/>
</dbReference>
<keyword evidence="4" id="KW-1185">Reference proteome</keyword>
<dbReference type="GO" id="GO:0006694">
    <property type="term" value="P:steroid biosynthetic process"/>
    <property type="evidence" value="ECO:0007669"/>
    <property type="project" value="InterPro"/>
</dbReference>
<evidence type="ECO:0000259" key="2">
    <source>
        <dbReference type="Pfam" id="PF01073"/>
    </source>
</evidence>